<dbReference type="EMBL" id="RBIN01000002">
    <property type="protein sequence ID" value="RKR06811.1"/>
    <property type="molecule type" value="Genomic_DNA"/>
</dbReference>
<evidence type="ECO:0000313" key="4">
    <source>
        <dbReference type="Proteomes" id="UP000281975"/>
    </source>
</evidence>
<keyword evidence="4" id="KW-1185">Reference proteome</keyword>
<dbReference type="Pfam" id="PF03009">
    <property type="entry name" value="GDPD"/>
    <property type="match status" value="1"/>
</dbReference>
<comment type="caution">
    <text evidence="3">The sequence shown here is derived from an EMBL/GenBank/DDBJ whole genome shotgun (WGS) entry which is preliminary data.</text>
</comment>
<feature type="signal peptide" evidence="1">
    <location>
        <begin position="1"/>
        <end position="31"/>
    </location>
</feature>
<dbReference type="GO" id="GO:0006629">
    <property type="term" value="P:lipid metabolic process"/>
    <property type="evidence" value="ECO:0007669"/>
    <property type="project" value="InterPro"/>
</dbReference>
<evidence type="ECO:0000256" key="1">
    <source>
        <dbReference type="SAM" id="SignalP"/>
    </source>
</evidence>
<dbReference type="RefSeq" id="WP_121171501.1">
    <property type="nucleotide sequence ID" value="NZ_RBIN01000002.1"/>
</dbReference>
<dbReference type="OrthoDB" id="9795622at2"/>
<dbReference type="Gene3D" id="3.20.20.190">
    <property type="entry name" value="Phosphatidylinositol (PI) phosphodiesterase"/>
    <property type="match status" value="1"/>
</dbReference>
<dbReference type="AlphaFoldDB" id="A0A420WZP6"/>
<organism evidence="3 4">
    <name type="scientific">Kushneria sinocarnis</name>
    <dbReference type="NCBI Taxonomy" id="595502"/>
    <lineage>
        <taxon>Bacteria</taxon>
        <taxon>Pseudomonadati</taxon>
        <taxon>Pseudomonadota</taxon>
        <taxon>Gammaproteobacteria</taxon>
        <taxon>Oceanospirillales</taxon>
        <taxon>Halomonadaceae</taxon>
        <taxon>Kushneria</taxon>
    </lineage>
</organism>
<name>A0A420WZP6_9GAMM</name>
<protein>
    <submittedName>
        <fullName evidence="3">Glycerophosphoryl diester phosphodiesterase</fullName>
    </submittedName>
</protein>
<dbReference type="PROSITE" id="PS51704">
    <property type="entry name" value="GP_PDE"/>
    <property type="match status" value="1"/>
</dbReference>
<proteinExistence type="predicted"/>
<sequence length="391" mass="43599">MVIIRTVLQRIMAAVIVFGLLISAASGDAPASDQAAIGHQLSEQAGIPWHAVIAHRGDSYDAPESTRPAYLLARALGADYLELDLQRTRDGHLIAFHDDTLERTTNVAEVFPERADAPVSSFTLAELKRLDAGSWFNERYPERARPSYRGLKILTLDEVRRIAEGGDNHPGLYIETKVPGQFPGIEADLKAYLEAHHWIGDQVRQPPEGFDRNRHIGVAFTPGRVVLQTFEKSSLINLQQQMPGVPKILLLWLGEGSIPADESIRQREGESLADFRARQRVASRQAYADWLDFASAHGAVGVGPSAVQSAHDDAFSSRFSYMDLARRWMVGMSHDKGLLVHLYTVDQAQDFRTYSDRGVDGFFTNHAPALLTFYGRAPDRSVEHVLRSWNY</sequence>
<keyword evidence="1" id="KW-0732">Signal</keyword>
<reference evidence="3 4" key="1">
    <citation type="submission" date="2018-10" db="EMBL/GenBank/DDBJ databases">
        <title>Genomic Encyclopedia of Type Strains, Phase IV (KMG-IV): sequencing the most valuable type-strain genomes for metagenomic binning, comparative biology and taxonomic classification.</title>
        <authorList>
            <person name="Goeker M."/>
        </authorList>
    </citation>
    <scope>NUCLEOTIDE SEQUENCE [LARGE SCALE GENOMIC DNA]</scope>
    <source>
        <strain evidence="3 4">DSM 23229</strain>
    </source>
</reference>
<dbReference type="GO" id="GO:0008081">
    <property type="term" value="F:phosphoric diester hydrolase activity"/>
    <property type="evidence" value="ECO:0007669"/>
    <property type="project" value="InterPro"/>
</dbReference>
<dbReference type="InterPro" id="IPR017946">
    <property type="entry name" value="PLC-like_Pdiesterase_TIM-brl"/>
</dbReference>
<evidence type="ECO:0000313" key="3">
    <source>
        <dbReference type="EMBL" id="RKR06811.1"/>
    </source>
</evidence>
<accession>A0A420WZP6</accession>
<dbReference type="PANTHER" id="PTHR46211:SF1">
    <property type="entry name" value="GLYCEROPHOSPHODIESTER PHOSPHODIESTERASE, CYTOPLASMIC"/>
    <property type="match status" value="1"/>
</dbReference>
<dbReference type="SUPFAM" id="SSF51695">
    <property type="entry name" value="PLC-like phosphodiesterases"/>
    <property type="match status" value="1"/>
</dbReference>
<feature type="domain" description="GP-PDE" evidence="2">
    <location>
        <begin position="50"/>
        <end position="374"/>
    </location>
</feature>
<evidence type="ECO:0000259" key="2">
    <source>
        <dbReference type="PROSITE" id="PS51704"/>
    </source>
</evidence>
<feature type="chain" id="PRO_5019564056" evidence="1">
    <location>
        <begin position="32"/>
        <end position="391"/>
    </location>
</feature>
<dbReference type="PANTHER" id="PTHR46211">
    <property type="entry name" value="GLYCEROPHOSPHORYL DIESTER PHOSPHODIESTERASE"/>
    <property type="match status" value="1"/>
</dbReference>
<gene>
    <name evidence="3" type="ORF">C7446_0810</name>
</gene>
<dbReference type="InterPro" id="IPR030395">
    <property type="entry name" value="GP_PDE_dom"/>
</dbReference>
<dbReference type="CDD" id="cd08601">
    <property type="entry name" value="GDPD_SaGlpQ_like"/>
    <property type="match status" value="1"/>
</dbReference>
<dbReference type="Proteomes" id="UP000281975">
    <property type="component" value="Unassembled WGS sequence"/>
</dbReference>